<comment type="caution">
    <text evidence="2">The sequence shown here is derived from an EMBL/GenBank/DDBJ whole genome shotgun (WGS) entry which is preliminary data.</text>
</comment>
<dbReference type="AlphaFoldDB" id="A0A4R5B7K0"/>
<keyword evidence="3" id="KW-1185">Reference proteome</keyword>
<reference evidence="2 3" key="1">
    <citation type="submission" date="2019-03" db="EMBL/GenBank/DDBJ databases">
        <title>Draft genome sequences of novel Actinobacteria.</title>
        <authorList>
            <person name="Sahin N."/>
            <person name="Ay H."/>
            <person name="Saygin H."/>
        </authorList>
    </citation>
    <scope>NUCLEOTIDE SEQUENCE [LARGE SCALE GENOMIC DNA]</scope>
    <source>
        <strain evidence="2 3">DSM 45941</strain>
    </source>
</reference>
<evidence type="ECO:0000313" key="2">
    <source>
        <dbReference type="EMBL" id="TDD81345.1"/>
    </source>
</evidence>
<gene>
    <name evidence="2" type="ORF">E1293_18930</name>
</gene>
<feature type="region of interest" description="Disordered" evidence="1">
    <location>
        <begin position="344"/>
        <end position="365"/>
    </location>
</feature>
<dbReference type="OrthoDB" id="5240640at2"/>
<name>A0A4R5B7K0_9ACTN</name>
<evidence type="ECO:0000256" key="1">
    <source>
        <dbReference type="SAM" id="MobiDB-lite"/>
    </source>
</evidence>
<proteinExistence type="predicted"/>
<organism evidence="2 3">
    <name type="scientific">Actinomadura darangshiensis</name>
    <dbReference type="NCBI Taxonomy" id="705336"/>
    <lineage>
        <taxon>Bacteria</taxon>
        <taxon>Bacillati</taxon>
        <taxon>Actinomycetota</taxon>
        <taxon>Actinomycetes</taxon>
        <taxon>Streptosporangiales</taxon>
        <taxon>Thermomonosporaceae</taxon>
        <taxon>Actinomadura</taxon>
    </lineage>
</organism>
<sequence>MTLASTRHTVAGDEAAQDLFTRNGWGDGLPVVPPTPERVERFVAAAGLPAGQVIGRLPEQGQALTLEKIAVNAVAAGCREEYMSVLAATVRALTREPFNLHSTTVSGATAPLLIISGPVVDQLNVNTSFSLFGPGHHANATIGRAVRLILQNLCGGVPGVLDKATFGHPGKYTYCIGESRDLPDAWEPLHAERGVPAEQSAVTVFAGEAPVNARNDWASEPGPILATIADTMLPCHYTGGSVVVVLGPRHAAVMRQAGMGRADVRAELFRLARRSAGALRRAGRLPGAPGPDGEDEARTVVRRPEDILITVAGGDLYGYSAVIPYWVGGHESAPVTEALSAQETERCRIPQSRIPQSGIPQGETP</sequence>
<dbReference type="EMBL" id="SMKY01000079">
    <property type="protein sequence ID" value="TDD81345.1"/>
    <property type="molecule type" value="Genomic_DNA"/>
</dbReference>
<dbReference type="RefSeq" id="WP_132198752.1">
    <property type="nucleotide sequence ID" value="NZ_SMKY01000079.1"/>
</dbReference>
<protein>
    <recommendedName>
        <fullName evidence="4">Thioredoxin</fullName>
    </recommendedName>
</protein>
<accession>A0A4R5B7K0</accession>
<evidence type="ECO:0000313" key="3">
    <source>
        <dbReference type="Proteomes" id="UP000295578"/>
    </source>
</evidence>
<dbReference type="Proteomes" id="UP000295578">
    <property type="component" value="Unassembled WGS sequence"/>
</dbReference>
<evidence type="ECO:0008006" key="4">
    <source>
        <dbReference type="Google" id="ProtNLM"/>
    </source>
</evidence>
<feature type="compositionally biased region" description="Polar residues" evidence="1">
    <location>
        <begin position="353"/>
        <end position="365"/>
    </location>
</feature>